<feature type="compositionally biased region" description="Polar residues" evidence="1">
    <location>
        <begin position="1"/>
        <end position="13"/>
    </location>
</feature>
<feature type="transmembrane region" description="Helical" evidence="2">
    <location>
        <begin position="147"/>
        <end position="168"/>
    </location>
</feature>
<dbReference type="Proteomes" id="UP001626628">
    <property type="component" value="Chromosome"/>
</dbReference>
<accession>A0ABZ2QQ22</accession>
<evidence type="ECO:0000256" key="2">
    <source>
        <dbReference type="SAM" id="Phobius"/>
    </source>
</evidence>
<proteinExistence type="predicted"/>
<dbReference type="RefSeq" id="WP_407287344.1">
    <property type="nucleotide sequence ID" value="NZ_CP147982.1"/>
</dbReference>
<keyword evidence="4" id="KW-1185">Reference proteome</keyword>
<evidence type="ECO:0000313" key="3">
    <source>
        <dbReference type="EMBL" id="WXK78530.1"/>
    </source>
</evidence>
<evidence type="ECO:0000256" key="1">
    <source>
        <dbReference type="SAM" id="MobiDB-lite"/>
    </source>
</evidence>
<protein>
    <recommendedName>
        <fullName evidence="5">ABC transporter permease</fullName>
    </recommendedName>
</protein>
<evidence type="ECO:0000313" key="4">
    <source>
        <dbReference type="Proteomes" id="UP001626628"/>
    </source>
</evidence>
<feature type="compositionally biased region" description="Basic and acidic residues" evidence="1">
    <location>
        <begin position="388"/>
        <end position="399"/>
    </location>
</feature>
<feature type="transmembrane region" description="Helical" evidence="2">
    <location>
        <begin position="214"/>
        <end position="235"/>
    </location>
</feature>
<dbReference type="EMBL" id="CP147982">
    <property type="protein sequence ID" value="WXK78530.1"/>
    <property type="molecule type" value="Genomic_DNA"/>
</dbReference>
<feature type="transmembrane region" description="Helical" evidence="2">
    <location>
        <begin position="106"/>
        <end position="127"/>
    </location>
</feature>
<feature type="region of interest" description="Disordered" evidence="1">
    <location>
        <begin position="1"/>
        <end position="22"/>
    </location>
</feature>
<gene>
    <name evidence="3" type="ORF">WAB15_22435</name>
</gene>
<keyword evidence="2" id="KW-0812">Transmembrane</keyword>
<reference evidence="3 4" key="1">
    <citation type="submission" date="2024-03" db="EMBL/GenBank/DDBJ databases">
        <title>The complete genome of Streptomyces sirii sp.nov.</title>
        <authorList>
            <person name="Zakalyukina Y.V."/>
            <person name="Belik A.R."/>
            <person name="Biryukov M.V."/>
            <person name="Baturina O.A."/>
            <person name="Kabilov M.R."/>
        </authorList>
    </citation>
    <scope>NUCLEOTIDE SEQUENCE [LARGE SCALE GENOMIC DNA]</scope>
    <source>
        <strain evidence="3 4">BP-8</strain>
    </source>
</reference>
<feature type="transmembrane region" description="Helical" evidence="2">
    <location>
        <begin position="36"/>
        <end position="55"/>
    </location>
</feature>
<keyword evidence="2" id="KW-1133">Transmembrane helix</keyword>
<feature type="transmembrane region" description="Helical" evidence="2">
    <location>
        <begin position="242"/>
        <end position="260"/>
    </location>
</feature>
<feature type="transmembrane region" description="Helical" evidence="2">
    <location>
        <begin position="175"/>
        <end position="194"/>
    </location>
</feature>
<keyword evidence="2" id="KW-0472">Membrane</keyword>
<organism evidence="3 4">
    <name type="scientific">Streptomyces sirii</name>
    <dbReference type="NCBI Taxonomy" id="3127701"/>
    <lineage>
        <taxon>Bacteria</taxon>
        <taxon>Bacillati</taxon>
        <taxon>Actinomycetota</taxon>
        <taxon>Actinomycetes</taxon>
        <taxon>Kitasatosporales</taxon>
        <taxon>Streptomycetaceae</taxon>
        <taxon>Streptomyces</taxon>
    </lineage>
</organism>
<sequence length="451" mass="47581">MSTPTLSQPSVAGTPQPERRTHHPLYAEVRSGPARWAALAAFLTLALPLAAKAAYWQGSWGHTQLQLHTAAVLLGGPLAAAAGCWQGGREHRSRTTELRVCGTRGPLAQFLVSAAPVVLGVLAGYVLAAAGALTATWPYVSSGRPHASLPAADATFLAAMTMGGMVVGRLVRWRLAAPALAGFAYVALALPTHQKSALRFLSPAATHGGDALPVWWQPLAMAAWTAGLATAAVLAYAARRHWYAALPALAIAAAAAVPLVRTGEDMWHLAPAGKAQVCNDSSPRVCVNALNRGLLPAVSRALSGITSRLDGVPNAPTRFEDLHRASRSGEVELPTLYLGQSVVRGALAEPEQFAWEAAAALTSRDCDTFPTQRTDDAVRDWLASNSLSERRRQTAEENARQWGNATATADAKAGARALSHLTAMRDGQRRAWLGRYFATAGRCDVSGVPTL</sequence>
<name>A0ABZ2QQ22_9ACTN</name>
<feature type="transmembrane region" description="Helical" evidence="2">
    <location>
        <begin position="67"/>
        <end position="85"/>
    </location>
</feature>
<feature type="region of interest" description="Disordered" evidence="1">
    <location>
        <begin position="388"/>
        <end position="408"/>
    </location>
</feature>
<evidence type="ECO:0008006" key="5">
    <source>
        <dbReference type="Google" id="ProtNLM"/>
    </source>
</evidence>